<comment type="caution">
    <text evidence="3">The sequence shown here is derived from an EMBL/GenBank/DDBJ whole genome shotgun (WGS) entry which is preliminary data.</text>
</comment>
<reference evidence="3" key="1">
    <citation type="submission" date="2021-01" db="EMBL/GenBank/DDBJ databases">
        <title>Whole genome shotgun sequence of Cellulomonas pakistanensis NBRC 110800.</title>
        <authorList>
            <person name="Komaki H."/>
            <person name="Tamura T."/>
        </authorList>
    </citation>
    <scope>NUCLEOTIDE SEQUENCE</scope>
    <source>
        <strain evidence="3">NBRC 110800</strain>
    </source>
</reference>
<feature type="domain" description="ApeA N-terminal" evidence="2">
    <location>
        <begin position="97"/>
        <end position="307"/>
    </location>
</feature>
<dbReference type="EMBL" id="BONO01000024">
    <property type="protein sequence ID" value="GIG37559.1"/>
    <property type="molecule type" value="Genomic_DNA"/>
</dbReference>
<organism evidence="3 4">
    <name type="scientific">Cellulomonas pakistanensis</name>
    <dbReference type="NCBI Taxonomy" id="992287"/>
    <lineage>
        <taxon>Bacteria</taxon>
        <taxon>Bacillati</taxon>
        <taxon>Actinomycetota</taxon>
        <taxon>Actinomycetes</taxon>
        <taxon>Micrococcales</taxon>
        <taxon>Cellulomonadaceae</taxon>
        <taxon>Cellulomonas</taxon>
    </lineage>
</organism>
<accession>A0A919PAR3</accession>
<evidence type="ECO:0000259" key="2">
    <source>
        <dbReference type="Pfam" id="PF18862"/>
    </source>
</evidence>
<keyword evidence="4" id="KW-1185">Reference proteome</keyword>
<feature type="region of interest" description="Disordered" evidence="1">
    <location>
        <begin position="1"/>
        <end position="20"/>
    </location>
</feature>
<dbReference type="Proteomes" id="UP000642125">
    <property type="component" value="Unassembled WGS sequence"/>
</dbReference>
<gene>
    <name evidence="3" type="ORF">Cpa01nite_29400</name>
</gene>
<dbReference type="AlphaFoldDB" id="A0A919PAR3"/>
<evidence type="ECO:0000313" key="3">
    <source>
        <dbReference type="EMBL" id="GIG37559.1"/>
    </source>
</evidence>
<proteinExistence type="predicted"/>
<sequence>MALAESAASRDTGPVTNDLTPGVPRIGWFFDGDPTTPDTSTLLQDSGEQITLTVPWITNGAPGHYARWFHGPGVQFGDDLDRSRYSYEVPEQLMFRDVYGTVVLVGCRSAGMRDQMFSGFGQGVVRAQFAVLGAKSMKYDTINGLRSQLPGLSEWVGISSIERNYRSDEHGRLKAVDLHLESPMPVNLSRSMNLVLRPNYRVERSSATDTTEIRETVLVETRVKAARSWLDHLSAHNAVRDLLDVAAWSPFGYSSQWVLREDDPERDAAGGHRGDKWSSVRTYAVRSYEQRARQRFLFEFDDIGSEGFRRWARLRRHFARGLNALLSHFDHPRSALETGLIESSICFEALGYQLALDGGLGKSAARNESYRERVQRVLDEVPVTLRFDTDVWVKESADAYNGVKHANRDLPDVDLMLSTLRKNWLVVRLWIAGKIGVSPSVLQANMHWWVEG</sequence>
<name>A0A919PAR3_9CELL</name>
<dbReference type="Pfam" id="PF18862">
    <property type="entry name" value="ApeA_NTD1"/>
    <property type="match status" value="1"/>
</dbReference>
<dbReference type="InterPro" id="IPR041223">
    <property type="entry name" value="ApeA_NTD"/>
</dbReference>
<evidence type="ECO:0000313" key="4">
    <source>
        <dbReference type="Proteomes" id="UP000642125"/>
    </source>
</evidence>
<protein>
    <recommendedName>
        <fullName evidence="2">ApeA N-terminal domain-containing protein</fullName>
    </recommendedName>
</protein>
<evidence type="ECO:0000256" key="1">
    <source>
        <dbReference type="SAM" id="MobiDB-lite"/>
    </source>
</evidence>